<dbReference type="SUPFAM" id="SSF53756">
    <property type="entry name" value="UDP-Glycosyltransferase/glycogen phosphorylase"/>
    <property type="match status" value="1"/>
</dbReference>
<organism evidence="11">
    <name type="scientific">Taenia asiatica</name>
    <name type="common">Asian tapeworm</name>
    <dbReference type="NCBI Taxonomy" id="60517"/>
    <lineage>
        <taxon>Eukaryota</taxon>
        <taxon>Metazoa</taxon>
        <taxon>Spiralia</taxon>
        <taxon>Lophotrochozoa</taxon>
        <taxon>Platyhelminthes</taxon>
        <taxon>Cestoda</taxon>
        <taxon>Eucestoda</taxon>
        <taxon>Cyclophyllidea</taxon>
        <taxon>Taeniidae</taxon>
        <taxon>Taenia</taxon>
    </lineage>
</organism>
<keyword evidence="5 7" id="KW-0808">Transferase</keyword>
<reference evidence="11" key="1">
    <citation type="submission" date="2017-02" db="UniProtKB">
        <authorList>
            <consortium name="WormBaseParasite"/>
        </authorList>
    </citation>
    <scope>IDENTIFICATION</scope>
</reference>
<dbReference type="GO" id="GO:0032580">
    <property type="term" value="C:Golgi cisterna membrane"/>
    <property type="evidence" value="ECO:0007669"/>
    <property type="project" value="UniProtKB-SubCell"/>
</dbReference>
<keyword evidence="4 7" id="KW-0328">Glycosyltransferase</keyword>
<dbReference type="PANTHER" id="PTHR48438:SF1">
    <property type="entry name" value="ALPHA-(1,3)-FUCOSYLTRANSFERASE C-RELATED"/>
    <property type="match status" value="1"/>
</dbReference>
<evidence type="ECO:0000256" key="2">
    <source>
        <dbReference type="ARBA" id="ARBA00004922"/>
    </source>
</evidence>
<evidence type="ECO:0000256" key="6">
    <source>
        <dbReference type="ARBA" id="ARBA00023034"/>
    </source>
</evidence>
<dbReference type="UniPathway" id="UPA00378"/>
<dbReference type="EC" id="2.4.1.-" evidence="7"/>
<name>A0A0R3WFQ5_TAEAS</name>
<dbReference type="GO" id="GO:0000139">
    <property type="term" value="C:Golgi membrane"/>
    <property type="evidence" value="ECO:0007669"/>
    <property type="project" value="UniProtKB-SubCell"/>
</dbReference>
<keyword evidence="7" id="KW-0472">Membrane</keyword>
<evidence type="ECO:0000256" key="3">
    <source>
        <dbReference type="ARBA" id="ARBA00008919"/>
    </source>
</evidence>
<evidence type="ECO:0000313" key="11">
    <source>
        <dbReference type="WBParaSite" id="TASK_0000969801-mRNA-1"/>
    </source>
</evidence>
<keyword evidence="10" id="KW-1185">Reference proteome</keyword>
<sequence>MAPRHSIPTVTHHLECRHDMIPIVLGAFKDDYESSLCPHSYINVNNYKPIRKLTDYLLYLDKNDTTHAAYFAWKEHGRFCVSVRPFPTPTLSVGALIIDAIP</sequence>
<evidence type="ECO:0000256" key="5">
    <source>
        <dbReference type="ARBA" id="ARBA00022679"/>
    </source>
</evidence>
<comment type="pathway">
    <text evidence="2">Protein modification; protein glycosylation.</text>
</comment>
<dbReference type="InterPro" id="IPR055270">
    <property type="entry name" value="Glyco_tran_10_C"/>
</dbReference>
<dbReference type="InterPro" id="IPR001503">
    <property type="entry name" value="Glyco_trans_10"/>
</dbReference>
<dbReference type="OrthoDB" id="427096at2759"/>
<dbReference type="WBParaSite" id="TASK_0000969801-mRNA-1">
    <property type="protein sequence ID" value="TASK_0000969801-mRNA-1"/>
    <property type="gene ID" value="TASK_0000969801"/>
</dbReference>
<evidence type="ECO:0000259" key="8">
    <source>
        <dbReference type="Pfam" id="PF00852"/>
    </source>
</evidence>
<keyword evidence="7" id="KW-0812">Transmembrane</keyword>
<evidence type="ECO:0000256" key="1">
    <source>
        <dbReference type="ARBA" id="ARBA00004323"/>
    </source>
</evidence>
<comment type="similarity">
    <text evidence="3 7">Belongs to the glycosyltransferase 10 family.</text>
</comment>
<comment type="subcellular location">
    <subcellularLocation>
        <location evidence="1">Golgi apparatus membrane</location>
        <topology evidence="1">Single-pass type II membrane protein</topology>
    </subcellularLocation>
    <subcellularLocation>
        <location evidence="7">Golgi apparatus</location>
        <location evidence="7">Golgi stack membrane</location>
        <topology evidence="7">Single-pass type II membrane protein</topology>
    </subcellularLocation>
</comment>
<gene>
    <name evidence="9" type="ORF">TASK_LOCUS9699</name>
</gene>
<evidence type="ECO:0000256" key="4">
    <source>
        <dbReference type="ARBA" id="ARBA00022676"/>
    </source>
</evidence>
<proteinExistence type="inferred from homology"/>
<accession>A0A0R3WFQ5</accession>
<evidence type="ECO:0000313" key="10">
    <source>
        <dbReference type="Proteomes" id="UP000282613"/>
    </source>
</evidence>
<dbReference type="GO" id="GO:0008417">
    <property type="term" value="F:fucosyltransferase activity"/>
    <property type="evidence" value="ECO:0007669"/>
    <property type="project" value="InterPro"/>
</dbReference>
<dbReference type="AlphaFoldDB" id="A0A0R3WFQ5"/>
<dbReference type="InterPro" id="IPR038577">
    <property type="entry name" value="GT10-like_C_sf"/>
</dbReference>
<protein>
    <recommendedName>
        <fullName evidence="7">Fucosyltransferase</fullName>
        <ecNumber evidence="7">2.4.1.-</ecNumber>
    </recommendedName>
</protein>
<reference evidence="9 10" key="2">
    <citation type="submission" date="2018-11" db="EMBL/GenBank/DDBJ databases">
        <authorList>
            <consortium name="Pathogen Informatics"/>
        </authorList>
    </citation>
    <scope>NUCLEOTIDE SEQUENCE [LARGE SCALE GENOMIC DNA]</scope>
</reference>
<dbReference type="EMBL" id="UYRS01019369">
    <property type="protein sequence ID" value="VDK44940.1"/>
    <property type="molecule type" value="Genomic_DNA"/>
</dbReference>
<evidence type="ECO:0000256" key="7">
    <source>
        <dbReference type="RuleBase" id="RU003832"/>
    </source>
</evidence>
<keyword evidence="6 7" id="KW-0333">Golgi apparatus</keyword>
<dbReference type="Gene3D" id="3.40.50.11660">
    <property type="entry name" value="Glycosyl transferase family 10, C-terminal domain"/>
    <property type="match status" value="1"/>
</dbReference>
<dbReference type="PANTHER" id="PTHR48438">
    <property type="entry name" value="ALPHA-(1,3)-FUCOSYLTRANSFERASE C-RELATED"/>
    <property type="match status" value="1"/>
</dbReference>
<dbReference type="Proteomes" id="UP000282613">
    <property type="component" value="Unassembled WGS sequence"/>
</dbReference>
<feature type="domain" description="Fucosyltransferase C-terminal" evidence="8">
    <location>
        <begin position="17"/>
        <end position="78"/>
    </location>
</feature>
<dbReference type="Pfam" id="PF00852">
    <property type="entry name" value="Glyco_transf_10"/>
    <property type="match status" value="1"/>
</dbReference>
<dbReference type="STRING" id="60517.A0A0R3WFQ5"/>
<evidence type="ECO:0000313" key="9">
    <source>
        <dbReference type="EMBL" id="VDK44940.1"/>
    </source>
</evidence>